<dbReference type="CDD" id="cd05819">
    <property type="entry name" value="NHL"/>
    <property type="match status" value="2"/>
</dbReference>
<evidence type="ECO:0000256" key="2">
    <source>
        <dbReference type="ARBA" id="ARBA00022737"/>
    </source>
</evidence>
<proteinExistence type="predicted"/>
<dbReference type="InterPro" id="IPR001258">
    <property type="entry name" value="NHL_repeat"/>
</dbReference>
<dbReference type="EMBL" id="CAJNRE010001818">
    <property type="protein sequence ID" value="CAF1958598.1"/>
    <property type="molecule type" value="Genomic_DNA"/>
</dbReference>
<evidence type="ECO:0000256" key="3">
    <source>
        <dbReference type="ARBA" id="ARBA00023180"/>
    </source>
</evidence>
<protein>
    <submittedName>
        <fullName evidence="5">Uncharacterized protein</fullName>
    </submittedName>
</protein>
<dbReference type="PANTHER" id="PTHR10680">
    <property type="entry name" value="PEPTIDYL-GLYCINE ALPHA-AMIDATING MONOOXYGENASE"/>
    <property type="match status" value="1"/>
</dbReference>
<feature type="repeat" description="NHL" evidence="4">
    <location>
        <begin position="32"/>
        <end position="68"/>
    </location>
</feature>
<evidence type="ECO:0000313" key="6">
    <source>
        <dbReference type="Proteomes" id="UP000663824"/>
    </source>
</evidence>
<reference evidence="5" key="1">
    <citation type="submission" date="2021-02" db="EMBL/GenBank/DDBJ databases">
        <authorList>
            <person name="Nowell W R."/>
        </authorList>
    </citation>
    <scope>NUCLEOTIDE SEQUENCE</scope>
</reference>
<dbReference type="Proteomes" id="UP000663824">
    <property type="component" value="Unassembled WGS sequence"/>
</dbReference>
<dbReference type="AlphaFoldDB" id="A0A816MAS2"/>
<name>A0A816MAS2_9BILA</name>
<feature type="repeat" description="NHL" evidence="4">
    <location>
        <begin position="279"/>
        <end position="310"/>
    </location>
</feature>
<dbReference type="PROSITE" id="PS51125">
    <property type="entry name" value="NHL"/>
    <property type="match status" value="4"/>
</dbReference>
<keyword evidence="3" id="KW-0325">Glycoprotein</keyword>
<organism evidence="5 6">
    <name type="scientific">Rotaria magnacalcarata</name>
    <dbReference type="NCBI Taxonomy" id="392030"/>
    <lineage>
        <taxon>Eukaryota</taxon>
        <taxon>Metazoa</taxon>
        <taxon>Spiralia</taxon>
        <taxon>Gnathifera</taxon>
        <taxon>Rotifera</taxon>
        <taxon>Eurotatoria</taxon>
        <taxon>Bdelloidea</taxon>
        <taxon>Philodinida</taxon>
        <taxon>Philodinidae</taxon>
        <taxon>Rotaria</taxon>
    </lineage>
</organism>
<dbReference type="Gene3D" id="2.120.10.30">
    <property type="entry name" value="TolB, C-terminal domain"/>
    <property type="match status" value="3"/>
</dbReference>
<dbReference type="Pfam" id="PF01436">
    <property type="entry name" value="NHL"/>
    <property type="match status" value="5"/>
</dbReference>
<evidence type="ECO:0000256" key="4">
    <source>
        <dbReference type="PROSITE-ProRule" id="PRU00504"/>
    </source>
</evidence>
<dbReference type="InterPro" id="IPR011042">
    <property type="entry name" value="6-blade_b-propeller_TolB-like"/>
</dbReference>
<dbReference type="SUPFAM" id="SSF63829">
    <property type="entry name" value="Calcium-dependent phosphotriesterase"/>
    <property type="match status" value="1"/>
</dbReference>
<evidence type="ECO:0000256" key="1">
    <source>
        <dbReference type="ARBA" id="ARBA00022729"/>
    </source>
</evidence>
<keyword evidence="2" id="KW-0677">Repeat</keyword>
<comment type="caution">
    <text evidence="5">The sequence shown here is derived from an EMBL/GenBank/DDBJ whole genome shotgun (WGS) entry which is preliminary data.</text>
</comment>
<feature type="repeat" description="NHL" evidence="4">
    <location>
        <begin position="414"/>
        <end position="450"/>
    </location>
</feature>
<accession>A0A816MAS2</accession>
<keyword evidence="1" id="KW-0732">Signal</keyword>
<gene>
    <name evidence="5" type="ORF">MBJ925_LOCUS6248</name>
</gene>
<dbReference type="Gene3D" id="2.40.10.500">
    <property type="match status" value="1"/>
</dbReference>
<dbReference type="SUPFAM" id="SSF101898">
    <property type="entry name" value="NHL repeat"/>
    <property type="match status" value="1"/>
</dbReference>
<sequence length="711" mass="78400">MNGTTIDLLPATHPNARWKQNGLTVAGGNGQGNGINQLSNPWSLYVDDDQTVYVADQDNHRIVEWKSGATSVQVVAGGNEKGSRDHQLSNPRDVIVDKETNSLIICDRSNQRVVQWPRRNGTSGETIISNINCVGLTMDENGSLYVVDFGKAEVRRYEKGESQGTVVAGGNGRGNRFNQLSCPRYVFVDRDHSVYVSEYGNDRVMKWMKGTKEGIIVASGQGEGNGLTQLSYPYGVVVDQFGTVYVADCVNDRIMRWPKGVTQGSVIVGGNGEGGQSNQLNGPEGLSFDRHGNLYVVDWGNHRVQKFNIEFNGYDFYNCDDLFFLYRCAEVFFREIKLLTAYNENQTSINTSPSSTSIFANAVETFMNLFYKRRNTSRITKPTFVPLRGCSIDIHPNARWKQNGLTVAGGNGQGNGINQLSNPLGLYVDDDQTVYVADQYNHRIVEWKSGATSGQVVAGGNEKGSGDHQLSNPIDVIVDKETNSLFICDSSNRRVVQWPRRNGTSGETIISNIDCMGLTMDENGSLYVVDFGKGEVRRYKIGESQGTVVAGGNGRGNRFNQLSCPTYVFVDRDHSVYVSEYGNHRVMKWMKGKKEGIIVAGGQGEGNGLTQLSYPKGVVVDQLGTVYVADFGNARIMRWPKGATQGSVIVGGNGRGGQSNQLNGPVGLSFDRHGNLYVVDWGNHRVQKFNIEFNGYEFYDCVRFFLPISLS</sequence>
<evidence type="ECO:0000313" key="5">
    <source>
        <dbReference type="EMBL" id="CAF1958598.1"/>
    </source>
</evidence>
<feature type="repeat" description="NHL" evidence="4">
    <location>
        <begin position="655"/>
        <end position="692"/>
    </location>
</feature>